<name>A0A6B9XS72_PICSI</name>
<sequence>MDRTNHTRASPSGLLPCLPTCSGQGDHALATAQAYYRYCIRTLHSLPMQTSHPACLPEETRSRDPYRFKEKRNAVEMPENLILRNL</sequence>
<dbReference type="EMBL" id="MK697702">
    <property type="protein sequence ID" value="QHR91559.1"/>
    <property type="molecule type" value="Genomic_DNA"/>
</dbReference>
<protein>
    <submittedName>
        <fullName evidence="1">Uncharacterized protein</fullName>
    </submittedName>
</protein>
<organism evidence="1">
    <name type="scientific">Picea sitchensis</name>
    <name type="common">Sitka spruce</name>
    <name type="synonym">Pinus sitchensis</name>
    <dbReference type="NCBI Taxonomy" id="3332"/>
    <lineage>
        <taxon>Eukaryota</taxon>
        <taxon>Viridiplantae</taxon>
        <taxon>Streptophyta</taxon>
        <taxon>Embryophyta</taxon>
        <taxon>Tracheophyta</taxon>
        <taxon>Spermatophyta</taxon>
        <taxon>Pinopsida</taxon>
        <taxon>Pinidae</taxon>
        <taxon>Conifers I</taxon>
        <taxon>Pinales</taxon>
        <taxon>Pinaceae</taxon>
        <taxon>Picea</taxon>
    </lineage>
</organism>
<dbReference type="AlphaFoldDB" id="A0A6B9XS72"/>
<reference evidence="1" key="1">
    <citation type="submission" date="2019-03" db="EMBL/GenBank/DDBJ databases">
        <title>Largest Complete Mitochondrial Genome of a Gymnosperm, Sitka Spruce (Picea sitchensis), Indicates Complex Physical Structure.</title>
        <authorList>
            <person name="Jackman S.D."/>
            <person name="Coombe L."/>
            <person name="Warren R."/>
            <person name="Kirk H."/>
            <person name="Trinh E."/>
            <person name="McLeod T."/>
            <person name="Pleasance S."/>
            <person name="Pandoh P."/>
            <person name="Zhao Y."/>
            <person name="Coope R."/>
            <person name="Bousquet J."/>
            <person name="Bohlmann J.C."/>
            <person name="Jones S.J.M."/>
            <person name="Birol I."/>
        </authorList>
    </citation>
    <scope>NUCLEOTIDE SEQUENCE</scope>
    <source>
        <strain evidence="1">Q903</strain>
    </source>
</reference>
<geneLocation type="mitochondrion" evidence="1"/>
<proteinExistence type="predicted"/>
<accession>A0A6B9XS72</accession>
<evidence type="ECO:0000313" key="1">
    <source>
        <dbReference type="EMBL" id="QHR91559.1"/>
    </source>
</evidence>
<gene>
    <name evidence="1" type="primary">orf05626</name>
    <name evidence="1" type="ORF">Q903MT_gene5594</name>
</gene>
<keyword evidence="1" id="KW-0496">Mitochondrion</keyword>